<feature type="compositionally biased region" description="Basic residues" evidence="1">
    <location>
        <begin position="904"/>
        <end position="914"/>
    </location>
</feature>
<evidence type="ECO:0000313" key="2">
    <source>
        <dbReference type="EMBL" id="EJD34009.1"/>
    </source>
</evidence>
<gene>
    <name evidence="2" type="ORF">AURDEDRAFT_176933</name>
</gene>
<feature type="compositionally biased region" description="Low complexity" evidence="1">
    <location>
        <begin position="995"/>
        <end position="1011"/>
    </location>
</feature>
<dbReference type="OrthoDB" id="3332520at2759"/>
<dbReference type="OMA" id="HRQQDAP"/>
<proteinExistence type="predicted"/>
<dbReference type="InParanoid" id="J0WQ70"/>
<accession>J0WQ70</accession>
<dbReference type="KEGG" id="adl:AURDEDRAFT_176933"/>
<feature type="compositionally biased region" description="Pro residues" evidence="1">
    <location>
        <begin position="123"/>
        <end position="134"/>
    </location>
</feature>
<feature type="compositionally biased region" description="Low complexity" evidence="1">
    <location>
        <begin position="105"/>
        <end position="122"/>
    </location>
</feature>
<dbReference type="AlphaFoldDB" id="J0WQ70"/>
<feature type="compositionally biased region" description="Polar residues" evidence="1">
    <location>
        <begin position="24"/>
        <end position="42"/>
    </location>
</feature>
<evidence type="ECO:0000313" key="3">
    <source>
        <dbReference type="Proteomes" id="UP000006514"/>
    </source>
</evidence>
<keyword evidence="3" id="KW-1185">Reference proteome</keyword>
<protein>
    <submittedName>
        <fullName evidence="2">Uncharacterized protein</fullName>
    </submittedName>
</protein>
<dbReference type="eggNOG" id="ENOG502QQ2D">
    <property type="taxonomic scope" value="Eukaryota"/>
</dbReference>
<feature type="compositionally biased region" description="Pro residues" evidence="1">
    <location>
        <begin position="191"/>
        <end position="203"/>
    </location>
</feature>
<feature type="compositionally biased region" description="Acidic residues" evidence="1">
    <location>
        <begin position="797"/>
        <end position="817"/>
    </location>
</feature>
<feature type="compositionally biased region" description="Acidic residues" evidence="1">
    <location>
        <begin position="870"/>
        <end position="883"/>
    </location>
</feature>
<feature type="region of interest" description="Disordered" evidence="1">
    <location>
        <begin position="1"/>
        <end position="396"/>
    </location>
</feature>
<dbReference type="PANTHER" id="PTHR48125:SF12">
    <property type="entry name" value="AT HOOK TRANSCRIPTION FACTOR FAMILY-RELATED"/>
    <property type="match status" value="1"/>
</dbReference>
<feature type="compositionally biased region" description="Acidic residues" evidence="1">
    <location>
        <begin position="369"/>
        <end position="380"/>
    </location>
</feature>
<dbReference type="EMBL" id="JH688024">
    <property type="protein sequence ID" value="EJD34009.1"/>
    <property type="molecule type" value="Genomic_DNA"/>
</dbReference>
<feature type="compositionally biased region" description="Pro residues" evidence="1">
    <location>
        <begin position="154"/>
        <end position="164"/>
    </location>
</feature>
<feature type="compositionally biased region" description="Basic residues" evidence="1">
    <location>
        <begin position="845"/>
        <end position="867"/>
    </location>
</feature>
<dbReference type="PANTHER" id="PTHR48125">
    <property type="entry name" value="LP07818P1"/>
    <property type="match status" value="1"/>
</dbReference>
<feature type="compositionally biased region" description="Low complexity" evidence="1">
    <location>
        <begin position="935"/>
        <end position="948"/>
    </location>
</feature>
<reference evidence="3" key="1">
    <citation type="journal article" date="2012" name="Science">
        <title>The Paleozoic origin of enzymatic lignin decomposition reconstructed from 31 fungal genomes.</title>
        <authorList>
            <person name="Floudas D."/>
            <person name="Binder M."/>
            <person name="Riley R."/>
            <person name="Barry K."/>
            <person name="Blanchette R.A."/>
            <person name="Henrissat B."/>
            <person name="Martinez A.T."/>
            <person name="Otillar R."/>
            <person name="Spatafora J.W."/>
            <person name="Yadav J.S."/>
            <person name="Aerts A."/>
            <person name="Benoit I."/>
            <person name="Boyd A."/>
            <person name="Carlson A."/>
            <person name="Copeland A."/>
            <person name="Coutinho P.M."/>
            <person name="de Vries R.P."/>
            <person name="Ferreira P."/>
            <person name="Findley K."/>
            <person name="Foster B."/>
            <person name="Gaskell J."/>
            <person name="Glotzer D."/>
            <person name="Gorecki P."/>
            <person name="Heitman J."/>
            <person name="Hesse C."/>
            <person name="Hori C."/>
            <person name="Igarashi K."/>
            <person name="Jurgens J.A."/>
            <person name="Kallen N."/>
            <person name="Kersten P."/>
            <person name="Kohler A."/>
            <person name="Kuees U."/>
            <person name="Kumar T.K.A."/>
            <person name="Kuo A."/>
            <person name="LaButti K."/>
            <person name="Larrondo L.F."/>
            <person name="Lindquist E."/>
            <person name="Ling A."/>
            <person name="Lombard V."/>
            <person name="Lucas S."/>
            <person name="Lundell T."/>
            <person name="Martin R."/>
            <person name="McLaughlin D.J."/>
            <person name="Morgenstern I."/>
            <person name="Morin E."/>
            <person name="Murat C."/>
            <person name="Nagy L.G."/>
            <person name="Nolan M."/>
            <person name="Ohm R.A."/>
            <person name="Patyshakuliyeva A."/>
            <person name="Rokas A."/>
            <person name="Ruiz-Duenas F.J."/>
            <person name="Sabat G."/>
            <person name="Salamov A."/>
            <person name="Samejima M."/>
            <person name="Schmutz J."/>
            <person name="Slot J.C."/>
            <person name="St John F."/>
            <person name="Stenlid J."/>
            <person name="Sun H."/>
            <person name="Sun S."/>
            <person name="Syed K."/>
            <person name="Tsang A."/>
            <person name="Wiebenga A."/>
            <person name="Young D."/>
            <person name="Pisabarro A."/>
            <person name="Eastwood D.C."/>
            <person name="Martin F."/>
            <person name="Cullen D."/>
            <person name="Grigoriev I.V."/>
            <person name="Hibbett D.S."/>
        </authorList>
    </citation>
    <scope>NUCLEOTIDE SEQUENCE [LARGE SCALE GENOMIC DNA]</scope>
    <source>
        <strain evidence="3">TFB10046</strain>
    </source>
</reference>
<evidence type="ECO:0000256" key="1">
    <source>
        <dbReference type="SAM" id="MobiDB-lite"/>
    </source>
</evidence>
<feature type="compositionally biased region" description="Pro residues" evidence="1">
    <location>
        <begin position="171"/>
        <end position="182"/>
    </location>
</feature>
<feature type="compositionally biased region" description="Pro residues" evidence="1">
    <location>
        <begin position="297"/>
        <end position="319"/>
    </location>
</feature>
<name>J0WQ70_AURST</name>
<sequence length="1194" mass="128121">MADTKKTKAKAKGAPRAAAVSGDPGTTTEELTPQQKSWVTRQRNQELAARIANGTAKADKTHRTRATAGSSTHDAGKPASSGDPAGSVKSVKLIVNDPTAQKSQVAPAPHHAALPLVVQQQQVPPPPLAAPAPPVQQQAEAPPPAVPLQEQAKAPPPPPPPAPPLQKRAAPPAPPPSRPPPARLLQKQAAPPAPPPSSPPPPVEQHRQQDAPTPPRRSVSPPVTMEEVEDEDAPGRPQPPGKAPKRAASVLEDTSEDDEEAFIRAPPAGSKSKHHQQQQPSRPHPPPPDPPLHKQGAPPPPSPTPTPPPSPPSRPPPPVEQHRQQDAPTPPRRPVSPTVTMEEVEDAEAPGRPQPPGKSPKRAASVLEDASEDDDEDEDPMISPVPRKSKPGPLTAAQEQKFNSIVNGFAASMSEFSKETGKSASSLWDRACMMVGVAREQTIWNLYTHWWYRVNERDVTGGESVTAYAKRCNDDYHAKTDPMTNDEKAVYKEELRVWADRYDGEIGTETVDKGETFKVMRRAANQLEHMTRALYTHYNVGVCGVVVAVDPTDPAAVASNLCFANDPVFGAMLEKREVHIRTLGAHLCHILGFNKRYAHEKHDWSHGAYLKWTMRNQKERRKGLREAFLFLQTVLLGEDAPSQAEWVNFETQLFSKGLRLVNWPKDVDLPSAARDKYRSGQMRKLVKALYRMFRVLAAESGVPPAEDEEIDPRLDPTKVIRFEQLTEEELAYRDTKELRTRWLQVPIWSRVDGSVVLRVEDFEGKKKGKKLETLRSEFLTALKKREKRKSELKKGEEDEEDEEDANLKSDDDEDRPEEADPKSRNSQKPYVDVSDVGGADDGAARKRKAASARSKSKPTAIKKRKRDQRSDDDSDDGDDDDDAASTSAPVASRAKGGKSATIKPKARSRVKKSRSVVASDDDDDDDKPPAKPRKASSSQPAGSAARSSARSDGKTTRRNGRQVGGGADGDSASDSNTEMLEHDGRRALVPAPRMASTSAGPSGSSSRQGAARLPAPHGTMAPHSMHLQPQHSQLAQDNNGDDMAGMYSNMGNMANFAQFFAGGRGGPGGPGFFNGGAPINGPMFNGGNGLFNGGNGAFFNGNNGNFFNGGNGASMRGGAMGFSGGNGFGGGPGGQMPGQAIGNGYGGVFQAGGGAGGLWNDAGGGGQLGDDTTSSAGGLENATFDLYDDRNDAM</sequence>
<organism evidence="2 3">
    <name type="scientific">Auricularia subglabra (strain TFB-10046 / SS5)</name>
    <name type="common">White-rot fungus</name>
    <name type="synonym">Auricularia delicata (strain TFB10046)</name>
    <dbReference type="NCBI Taxonomy" id="717982"/>
    <lineage>
        <taxon>Eukaryota</taxon>
        <taxon>Fungi</taxon>
        <taxon>Dikarya</taxon>
        <taxon>Basidiomycota</taxon>
        <taxon>Agaricomycotina</taxon>
        <taxon>Agaricomycetes</taxon>
        <taxon>Auriculariales</taxon>
        <taxon>Auriculariaceae</taxon>
        <taxon>Auricularia</taxon>
    </lineage>
</organism>
<feature type="region of interest" description="Disordered" evidence="1">
    <location>
        <begin position="786"/>
        <end position="1035"/>
    </location>
</feature>
<dbReference type="Proteomes" id="UP000006514">
    <property type="component" value="Unassembled WGS sequence"/>
</dbReference>